<keyword evidence="1 3" id="KW-0560">Oxidoreductase</keyword>
<feature type="domain" description="Thiamine pyrophosphate enzyme TPP-binding" evidence="2">
    <location>
        <begin position="63"/>
        <end position="210"/>
    </location>
</feature>
<dbReference type="InterPro" id="IPR011766">
    <property type="entry name" value="TPP_enzyme_TPP-bd"/>
</dbReference>
<evidence type="ECO:0000256" key="1">
    <source>
        <dbReference type="ARBA" id="ARBA00023002"/>
    </source>
</evidence>
<comment type="caution">
    <text evidence="3">The sequence shown here is derived from an EMBL/GenBank/DDBJ whole genome shotgun (WGS) entry which is preliminary data.</text>
</comment>
<dbReference type="GO" id="GO:0030976">
    <property type="term" value="F:thiamine pyrophosphate binding"/>
    <property type="evidence" value="ECO:0007669"/>
    <property type="project" value="InterPro"/>
</dbReference>
<dbReference type="GO" id="GO:0044281">
    <property type="term" value="P:small molecule metabolic process"/>
    <property type="evidence" value="ECO:0007669"/>
    <property type="project" value="UniProtKB-ARBA"/>
</dbReference>
<reference evidence="3 4" key="2">
    <citation type="journal article" date="2013" name="Genome Announc.">
        <title>Draft Genome Sequences of Porphyromonas crevioricanis JCM 15906T and Porphyromonas cansulci JCM 13913T Isolated from a Canine Oral Cavity.</title>
        <authorList>
            <person name="Sakamoto M."/>
            <person name="Tanaka N."/>
            <person name="Shiwa Y."/>
            <person name="Yoshikawa H."/>
            <person name="Ohkuma M."/>
        </authorList>
    </citation>
    <scope>NUCLEOTIDE SEQUENCE [LARGE SCALE GENOMIC DNA]</scope>
    <source>
        <strain evidence="3 4">JCM 15906</strain>
    </source>
</reference>
<evidence type="ECO:0000313" key="4">
    <source>
        <dbReference type="Proteomes" id="UP000018031"/>
    </source>
</evidence>
<dbReference type="CDD" id="cd03375">
    <property type="entry name" value="TPP_OGFOR"/>
    <property type="match status" value="1"/>
</dbReference>
<dbReference type="PANTHER" id="PTHR48084">
    <property type="entry name" value="2-OXOGLUTARATE OXIDOREDUCTASE SUBUNIT KORB-RELATED"/>
    <property type="match status" value="1"/>
</dbReference>
<dbReference type="GO" id="GO:0047553">
    <property type="term" value="F:2-oxoglutarate synthase activity"/>
    <property type="evidence" value="ECO:0007669"/>
    <property type="project" value="UniProtKB-EC"/>
</dbReference>
<dbReference type="Pfam" id="PF02775">
    <property type="entry name" value="TPP_enzyme_C"/>
    <property type="match status" value="1"/>
</dbReference>
<name>T1DQI5_9PORP</name>
<dbReference type="EMBL" id="BAOU01000011">
    <property type="protein sequence ID" value="GAD04775.1"/>
    <property type="molecule type" value="Genomic_DNA"/>
</dbReference>
<dbReference type="InterPro" id="IPR051457">
    <property type="entry name" value="2-oxoacid:Fd_oxidoreductase"/>
</dbReference>
<sequence>MNKAMQENTNHTACPVYEAKNFKNEQLVRWCPGCGDHAVLATLHKAMAEVGIAPHNTAVISGIGCSSRLPYYMNTYGFHTIHGRGAAIATGVKTANPELSVWLTTGDGDSLAIGGNHFIHAIRRNIDINIVLFNNRIYGLTKGQYSPTSARGFVSKSSPYGTVEDPFIPAELAMGARGNFFARGIDVDMRNLQDCMVASAKHKGAAVTEVLVNCVIFNNGIHKTITDKDVRDDRTILLKHGEKMIYGKDKNKGIVLDGLKLKSVTMGQDGYTMDDVLVHDAHEPSNTLHMMLAMMNGEELPIALGVIRDVEAPTYDESVTKQIEEVRATNPARCLLDVLNRESHWDVAD</sequence>
<reference evidence="4" key="1">
    <citation type="journal article" date="2013" name="Genome">
        <title>Draft Genome Sequences of Porphyromonas crevioricanis JCM 15906T and Porphyromonas cansulci JCM 13913T Isolated from a Canine Oral Cavity.</title>
        <authorList>
            <person name="Sakamoto M."/>
            <person name="Tanaka N."/>
            <person name="Shiwa Y."/>
            <person name="Yoshikawa H."/>
            <person name="Ohkuma M."/>
        </authorList>
    </citation>
    <scope>NUCLEOTIDE SEQUENCE [LARGE SCALE GENOMIC DNA]</scope>
    <source>
        <strain evidence="4">JCM 15906</strain>
    </source>
</reference>
<evidence type="ECO:0000313" key="3">
    <source>
        <dbReference type="EMBL" id="GAD04775.1"/>
    </source>
</evidence>
<dbReference type="SUPFAM" id="SSF52518">
    <property type="entry name" value="Thiamin diphosphate-binding fold (THDP-binding)"/>
    <property type="match status" value="1"/>
</dbReference>
<organism evidence="3 4">
    <name type="scientific">Porphyromonas crevioricanis JCM 15906</name>
    <dbReference type="NCBI Taxonomy" id="1305617"/>
    <lineage>
        <taxon>Bacteria</taxon>
        <taxon>Pseudomonadati</taxon>
        <taxon>Bacteroidota</taxon>
        <taxon>Bacteroidia</taxon>
        <taxon>Bacteroidales</taxon>
        <taxon>Porphyromonadaceae</taxon>
        <taxon>Porphyromonas</taxon>
    </lineage>
</organism>
<dbReference type="InterPro" id="IPR029061">
    <property type="entry name" value="THDP-binding"/>
</dbReference>
<dbReference type="Proteomes" id="UP000018031">
    <property type="component" value="Unassembled WGS sequence"/>
</dbReference>
<gene>
    <name evidence="3" type="ORF">PORCRE_471</name>
</gene>
<dbReference type="Gene3D" id="3.40.50.970">
    <property type="match status" value="1"/>
</dbReference>
<dbReference type="EC" id="1.2.7.3" evidence="3"/>
<proteinExistence type="predicted"/>
<protein>
    <submittedName>
        <fullName evidence="3">2-oxoglutarate oxidoreductase, beta subunit</fullName>
        <ecNumber evidence="3">1.2.7.3</ecNumber>
    </submittedName>
</protein>
<dbReference type="AlphaFoldDB" id="T1DQI5"/>
<dbReference type="PANTHER" id="PTHR48084:SF4">
    <property type="entry name" value="2-OXOGLUTARATE OXIDOREDUCTASE SUBUNIT KORB"/>
    <property type="match status" value="1"/>
</dbReference>
<evidence type="ECO:0000259" key="2">
    <source>
        <dbReference type="Pfam" id="PF02775"/>
    </source>
</evidence>
<accession>T1DQI5</accession>
<dbReference type="GO" id="GO:0045333">
    <property type="term" value="P:cellular respiration"/>
    <property type="evidence" value="ECO:0007669"/>
    <property type="project" value="UniProtKB-ARBA"/>
</dbReference>